<dbReference type="RefSeq" id="WP_129188235.1">
    <property type="nucleotide sequence ID" value="NZ_CP035493.1"/>
</dbReference>
<reference evidence="2 3" key="1">
    <citation type="submission" date="2019-01" db="EMBL/GenBank/DDBJ databases">
        <title>Genome sequencing of strain FW10M-9.</title>
        <authorList>
            <person name="Heo J."/>
            <person name="Kim S.-J."/>
            <person name="Kim J.-S."/>
            <person name="Hong S.-B."/>
            <person name="Kwon S.-W."/>
        </authorList>
    </citation>
    <scope>NUCLEOTIDE SEQUENCE [LARGE SCALE GENOMIC DNA]</scope>
    <source>
        <strain evidence="2 3">FW10M-9</strain>
    </source>
</reference>
<organism evidence="2 3">
    <name type="scientific">Xylanimonas protaetiae</name>
    <dbReference type="NCBI Taxonomy" id="2509457"/>
    <lineage>
        <taxon>Bacteria</taxon>
        <taxon>Bacillati</taxon>
        <taxon>Actinomycetota</taxon>
        <taxon>Actinomycetes</taxon>
        <taxon>Micrococcales</taxon>
        <taxon>Promicromonosporaceae</taxon>
        <taxon>Xylanimonas</taxon>
    </lineage>
</organism>
<keyword evidence="1" id="KW-0812">Transmembrane</keyword>
<keyword evidence="3" id="KW-1185">Reference proteome</keyword>
<evidence type="ECO:0000313" key="3">
    <source>
        <dbReference type="Proteomes" id="UP000292118"/>
    </source>
</evidence>
<dbReference type="Proteomes" id="UP000292118">
    <property type="component" value="Chromosome"/>
</dbReference>
<feature type="transmembrane region" description="Helical" evidence="1">
    <location>
        <begin position="20"/>
        <end position="39"/>
    </location>
</feature>
<dbReference type="KEGG" id="xya:ET471_10815"/>
<protein>
    <submittedName>
        <fullName evidence="2">Uncharacterized protein</fullName>
    </submittedName>
</protein>
<name>A0A4P6FIS1_9MICO</name>
<dbReference type="EMBL" id="CP035493">
    <property type="protein sequence ID" value="QAY70458.1"/>
    <property type="molecule type" value="Genomic_DNA"/>
</dbReference>
<gene>
    <name evidence="2" type="ORF">ET471_10815</name>
</gene>
<dbReference type="OrthoDB" id="9875361at2"/>
<accession>A0A4P6FIS1</accession>
<keyword evidence="1" id="KW-1133">Transmembrane helix</keyword>
<evidence type="ECO:0000256" key="1">
    <source>
        <dbReference type="SAM" id="Phobius"/>
    </source>
</evidence>
<evidence type="ECO:0000313" key="2">
    <source>
        <dbReference type="EMBL" id="QAY70458.1"/>
    </source>
</evidence>
<dbReference type="AlphaFoldDB" id="A0A4P6FIS1"/>
<sequence>MSDPSLATLVPTSTTRRNVVLVVAALLALVLAAASPLVLRPRMFDDGWGGMTGAAEDRTLTIVYQAVPRVWPGATIAEVVAPPGTHVLGAWAAETADVTAALVGQGPPAARAAVWQDAMDGSFPAALRAPANALPRQVRGGTDLTLAVVYRIDDCTQATAPQAPEDDEPVDLPFLRWRTVLGTTTTTNVPRDGGPTGSIAVDALRELGVCP</sequence>
<proteinExistence type="predicted"/>
<keyword evidence="1" id="KW-0472">Membrane</keyword>